<gene>
    <name evidence="2" type="ORF">MQH31_14340</name>
</gene>
<dbReference type="SUPFAM" id="SSF54593">
    <property type="entry name" value="Glyoxalase/Bleomycin resistance protein/Dihydroxybiphenyl dioxygenase"/>
    <property type="match status" value="1"/>
</dbReference>
<evidence type="ECO:0000313" key="2">
    <source>
        <dbReference type="EMBL" id="MCI4658987.1"/>
    </source>
</evidence>
<dbReference type="PROSITE" id="PS51819">
    <property type="entry name" value="VOC"/>
    <property type="match status" value="1"/>
</dbReference>
<dbReference type="AlphaFoldDB" id="A0AA41UGA6"/>
<dbReference type="InterPro" id="IPR004360">
    <property type="entry name" value="Glyas_Fos-R_dOase_dom"/>
</dbReference>
<organism evidence="2 3">
    <name type="scientific">Cryobacterium zhongshanensis</name>
    <dbReference type="NCBI Taxonomy" id="2928153"/>
    <lineage>
        <taxon>Bacteria</taxon>
        <taxon>Bacillati</taxon>
        <taxon>Actinomycetota</taxon>
        <taxon>Actinomycetes</taxon>
        <taxon>Micrococcales</taxon>
        <taxon>Microbacteriaceae</taxon>
        <taxon>Cryobacterium</taxon>
    </lineage>
</organism>
<evidence type="ECO:0000313" key="3">
    <source>
        <dbReference type="Proteomes" id="UP001165341"/>
    </source>
</evidence>
<dbReference type="Pfam" id="PF00903">
    <property type="entry name" value="Glyoxalase"/>
    <property type="match status" value="1"/>
</dbReference>
<name>A0AA41UGA6_9MICO</name>
<sequence length="127" mass="13660">MDMRLELVPLPVADVERSKAFYVDVVGFHLDHDVQPGNGMRIVQLTPPGSACSVVIGTGMGNGPEQGTVKNLHLVVADIAAARDELVNRGLQITEIHDMGGVKYAYFSDPDGNSWALQEIGQYAKPA</sequence>
<comment type="caution">
    <text evidence="2">The sequence shown here is derived from an EMBL/GenBank/DDBJ whole genome shotgun (WGS) entry which is preliminary data.</text>
</comment>
<dbReference type="EMBL" id="JALGAR010000004">
    <property type="protein sequence ID" value="MCI4658987.1"/>
    <property type="molecule type" value="Genomic_DNA"/>
</dbReference>
<dbReference type="Gene3D" id="3.10.180.10">
    <property type="entry name" value="2,3-Dihydroxybiphenyl 1,2-Dioxygenase, domain 1"/>
    <property type="match status" value="1"/>
</dbReference>
<proteinExistence type="predicted"/>
<evidence type="ECO:0000259" key="1">
    <source>
        <dbReference type="PROSITE" id="PS51819"/>
    </source>
</evidence>
<feature type="domain" description="VOC" evidence="1">
    <location>
        <begin position="4"/>
        <end position="120"/>
    </location>
</feature>
<dbReference type="RefSeq" id="WP_243012624.1">
    <property type="nucleotide sequence ID" value="NZ_JALGAR010000004.1"/>
</dbReference>
<dbReference type="Proteomes" id="UP001165341">
    <property type="component" value="Unassembled WGS sequence"/>
</dbReference>
<accession>A0AA41UGA6</accession>
<dbReference type="InterPro" id="IPR037523">
    <property type="entry name" value="VOC_core"/>
</dbReference>
<protein>
    <submittedName>
        <fullName evidence="2">VOC family protein</fullName>
    </submittedName>
</protein>
<dbReference type="InterPro" id="IPR029068">
    <property type="entry name" value="Glyas_Bleomycin-R_OHBP_Dase"/>
</dbReference>
<dbReference type="PANTHER" id="PTHR36437">
    <property type="entry name" value="GLYOXALASE/BLEOMYCIN RESISTANCE PROTEIN/DIOXYGENASE"/>
    <property type="match status" value="1"/>
</dbReference>
<reference evidence="2" key="1">
    <citation type="submission" date="2022-03" db="EMBL/GenBank/DDBJ databases">
        <title>Cryobacterium sp. nov. strain ZS14-85, isolated from Antarctic soil.</title>
        <authorList>
            <person name="Li J."/>
            <person name="Niu G."/>
        </authorList>
    </citation>
    <scope>NUCLEOTIDE SEQUENCE</scope>
    <source>
        <strain evidence="2">ZS14-85</strain>
    </source>
</reference>
<keyword evidence="3" id="KW-1185">Reference proteome</keyword>
<dbReference type="PANTHER" id="PTHR36437:SF2">
    <property type="entry name" value="GLYOXALASE_BLEOMYCIN RESISTANCE PROTEIN_DIOXYGENASE"/>
    <property type="match status" value="1"/>
</dbReference>